<dbReference type="Pfam" id="PF04029">
    <property type="entry name" value="2-ph_phosp"/>
    <property type="match status" value="1"/>
</dbReference>
<accession>A0ABV9XV46</accession>
<evidence type="ECO:0000256" key="1">
    <source>
        <dbReference type="ARBA" id="ARBA00021948"/>
    </source>
</evidence>
<proteinExistence type="predicted"/>
<reference evidence="3" key="1">
    <citation type="journal article" date="2019" name="Int. J. Syst. Evol. Microbiol.">
        <title>The Global Catalogue of Microorganisms (GCM) 10K type strain sequencing project: providing services to taxonomists for standard genome sequencing and annotation.</title>
        <authorList>
            <consortium name="The Broad Institute Genomics Platform"/>
            <consortium name="The Broad Institute Genome Sequencing Center for Infectious Disease"/>
            <person name="Wu L."/>
            <person name="Ma J."/>
        </authorList>
    </citation>
    <scope>NUCLEOTIDE SEQUENCE [LARGE SCALE GENOMIC DNA]</scope>
    <source>
        <strain evidence="3">KCTC 12848</strain>
    </source>
</reference>
<dbReference type="Gene3D" id="3.90.1560.10">
    <property type="entry name" value="ComB-like"/>
    <property type="match status" value="1"/>
</dbReference>
<sequence length="241" mass="24049">MFGQEGSRLRLEWGGEGVSALGGSCAVLVVVDVLSFSTAVDVVVARGGSVRPIRWADRAGAAKPADPSWSLRPSSLVDVPAGVELELPSPNGATLCDAAAATGAIVLAGCLRNAGSVAGAAADLAAGGPIGVIPAGERWGVDITTSRETATFGPLRPAVEDLLGAGAILSALRQQGLGPTSTEASIAADTHDRTPIAHALTTCVSGRELIAAGHAADVHLASQVNASTAVPRLTNGTLRPT</sequence>
<evidence type="ECO:0000313" key="3">
    <source>
        <dbReference type="Proteomes" id="UP001595833"/>
    </source>
</evidence>
<name>A0ABV9XV46_9PSEU</name>
<dbReference type="InterPro" id="IPR005238">
    <property type="entry name" value="ComB-like"/>
</dbReference>
<dbReference type="InterPro" id="IPR036702">
    <property type="entry name" value="ComB-like_sf"/>
</dbReference>
<keyword evidence="3" id="KW-1185">Reference proteome</keyword>
<comment type="caution">
    <text evidence="2">The sequence shown here is derived from an EMBL/GenBank/DDBJ whole genome shotgun (WGS) entry which is preliminary data.</text>
</comment>
<protein>
    <recommendedName>
        <fullName evidence="1">Probable 2-phosphosulfolactate phosphatase</fullName>
    </recommendedName>
</protein>
<gene>
    <name evidence="2" type="ORF">ACFPFM_08690</name>
</gene>
<dbReference type="SUPFAM" id="SSF142823">
    <property type="entry name" value="ComB-like"/>
    <property type="match status" value="1"/>
</dbReference>
<organism evidence="2 3">
    <name type="scientific">Saccharothrix xinjiangensis</name>
    <dbReference type="NCBI Taxonomy" id="204798"/>
    <lineage>
        <taxon>Bacteria</taxon>
        <taxon>Bacillati</taxon>
        <taxon>Actinomycetota</taxon>
        <taxon>Actinomycetes</taxon>
        <taxon>Pseudonocardiales</taxon>
        <taxon>Pseudonocardiaceae</taxon>
        <taxon>Saccharothrix</taxon>
    </lineage>
</organism>
<dbReference type="RefSeq" id="WP_344036708.1">
    <property type="nucleotide sequence ID" value="NZ_BAAAKE010000005.1"/>
</dbReference>
<evidence type="ECO:0000313" key="2">
    <source>
        <dbReference type="EMBL" id="MFC5053833.1"/>
    </source>
</evidence>
<dbReference type="Proteomes" id="UP001595833">
    <property type="component" value="Unassembled WGS sequence"/>
</dbReference>
<dbReference type="EMBL" id="JBHSJB010000007">
    <property type="protein sequence ID" value="MFC5053833.1"/>
    <property type="molecule type" value="Genomic_DNA"/>
</dbReference>